<accession>N9D6P2</accession>
<gene>
    <name evidence="1" type="ORF">F942_02985</name>
</gene>
<name>N9D6P2_9GAMM</name>
<sequence>MIINEAHPNLSIYRLGASLISILTNSPLEKFDVLYLYESFKKRTSNDISFGYFMLTLDWLYLLNLVELTENGDIKKCY</sequence>
<dbReference type="RefSeq" id="WP_000586128.1">
    <property type="nucleotide sequence ID" value="NZ_KB849722.1"/>
</dbReference>
<dbReference type="InterPro" id="IPR046897">
    <property type="entry name" value="ABC-3C_MC6"/>
</dbReference>
<dbReference type="Pfam" id="PF20293">
    <property type="entry name" value="MC6"/>
    <property type="match status" value="1"/>
</dbReference>
<dbReference type="OrthoDB" id="6636604at2"/>
<evidence type="ECO:0000313" key="1">
    <source>
        <dbReference type="EMBL" id="ENV78329.1"/>
    </source>
</evidence>
<dbReference type="AlphaFoldDB" id="N9D6P2"/>
<reference evidence="1 2" key="1">
    <citation type="submission" date="2013-02" db="EMBL/GenBank/DDBJ databases">
        <title>The Genome Sequence of Acinetobacter ursingii NIPH ANC_3649.</title>
        <authorList>
            <consortium name="The Broad Institute Genome Sequencing Platform"/>
            <consortium name="The Broad Institute Genome Sequencing Center for Infectious Disease"/>
            <person name="Cerqueira G."/>
            <person name="Feldgarden M."/>
            <person name="Courvalin P."/>
            <person name="Perichon B."/>
            <person name="Grillot-Courvalin C."/>
            <person name="Clermont D."/>
            <person name="Rocha E."/>
            <person name="Yoon E.-J."/>
            <person name="Nemec A."/>
            <person name="Walker B."/>
            <person name="Young S.K."/>
            <person name="Zeng Q."/>
            <person name="Gargeya S."/>
            <person name="Fitzgerald M."/>
            <person name="Haas B."/>
            <person name="Abouelleil A."/>
            <person name="Alvarado L."/>
            <person name="Arachchi H.M."/>
            <person name="Berlin A.M."/>
            <person name="Chapman S.B."/>
            <person name="Dewar J."/>
            <person name="Goldberg J."/>
            <person name="Griggs A."/>
            <person name="Gujja S."/>
            <person name="Hansen M."/>
            <person name="Howarth C."/>
            <person name="Imamovic A."/>
            <person name="Larimer J."/>
            <person name="McCowan C."/>
            <person name="Murphy C."/>
            <person name="Neiman D."/>
            <person name="Pearson M."/>
            <person name="Priest M."/>
            <person name="Roberts A."/>
            <person name="Saif S."/>
            <person name="Shea T."/>
            <person name="Sisk P."/>
            <person name="Sykes S."/>
            <person name="Wortman J."/>
            <person name="Nusbaum C."/>
            <person name="Birren B."/>
        </authorList>
    </citation>
    <scope>NUCLEOTIDE SEQUENCE [LARGE SCALE GENOMIC DNA]</scope>
    <source>
        <strain evidence="1 2">ANC 3649</strain>
    </source>
</reference>
<proteinExistence type="predicted"/>
<dbReference type="PATRIC" id="fig|1257043.3.peg.2919"/>
<dbReference type="EMBL" id="APQC01000021">
    <property type="protein sequence ID" value="ENV78329.1"/>
    <property type="molecule type" value="Genomic_DNA"/>
</dbReference>
<keyword evidence="2" id="KW-1185">Reference proteome</keyword>
<protein>
    <submittedName>
        <fullName evidence="1">Uncharacterized protein</fullName>
    </submittedName>
</protein>
<organism evidence="1 2">
    <name type="scientific">Acinetobacter ursingii ANC 3649</name>
    <dbReference type="NCBI Taxonomy" id="1257043"/>
    <lineage>
        <taxon>Bacteria</taxon>
        <taxon>Pseudomonadati</taxon>
        <taxon>Pseudomonadota</taxon>
        <taxon>Gammaproteobacteria</taxon>
        <taxon>Moraxellales</taxon>
        <taxon>Moraxellaceae</taxon>
        <taxon>Acinetobacter</taxon>
    </lineage>
</organism>
<dbReference type="Proteomes" id="UP000013276">
    <property type="component" value="Unassembled WGS sequence"/>
</dbReference>
<comment type="caution">
    <text evidence="1">The sequence shown here is derived from an EMBL/GenBank/DDBJ whole genome shotgun (WGS) entry which is preliminary data.</text>
</comment>
<evidence type="ECO:0000313" key="2">
    <source>
        <dbReference type="Proteomes" id="UP000013276"/>
    </source>
</evidence>
<dbReference type="HOGENOM" id="CLU_183600_1_0_6"/>